<feature type="region of interest" description="Disordered" evidence="1">
    <location>
        <begin position="1"/>
        <end position="33"/>
    </location>
</feature>
<accession>A0A135T0A6</accession>
<sequence length="261" mass="29594">MLATSQATASPPSTSKVQPAIPHTPHQAVKQPALPPTTAHTHVVQQQVVQQQQTIPDYMPTPRQLTDLHKLYTDEMKYSGGIYDVLEVKLLIFRDSCHKVGIPQAYFAGAFSTMLKDQALTFYYNHLCQVNVPLDFHTMVQRVKQHFETEEARQTHLAEWRNTTLLRIIHENPDKPKIECLELLLVKLTRIQRTLTTIHQSDEALRDQVLSACRGVRECELCLFSPAPTYEGVCSQLRSAIGIAAQRQQQPQFTAGPPEQY</sequence>
<evidence type="ECO:0000313" key="2">
    <source>
        <dbReference type="EMBL" id="KXH41593.1"/>
    </source>
</evidence>
<dbReference type="EMBL" id="JFFI01002157">
    <property type="protein sequence ID" value="KXH41593.1"/>
    <property type="molecule type" value="Genomic_DNA"/>
</dbReference>
<dbReference type="Proteomes" id="UP000070121">
    <property type="component" value="Unassembled WGS sequence"/>
</dbReference>
<proteinExistence type="predicted"/>
<dbReference type="STRING" id="1209931.A0A135T0A6"/>
<comment type="caution">
    <text evidence="2">The sequence shown here is derived from an EMBL/GenBank/DDBJ whole genome shotgun (WGS) entry which is preliminary data.</text>
</comment>
<feature type="compositionally biased region" description="Low complexity" evidence="1">
    <location>
        <begin position="1"/>
        <end position="15"/>
    </location>
</feature>
<name>A0A135T0A6_9PEZI</name>
<protein>
    <submittedName>
        <fullName evidence="2">Uncharacterized protein</fullName>
    </submittedName>
</protein>
<gene>
    <name evidence="2" type="ORF">CSAL01_13066</name>
</gene>
<evidence type="ECO:0000313" key="3">
    <source>
        <dbReference type="Proteomes" id="UP000070121"/>
    </source>
</evidence>
<keyword evidence="3" id="KW-1185">Reference proteome</keyword>
<evidence type="ECO:0000256" key="1">
    <source>
        <dbReference type="SAM" id="MobiDB-lite"/>
    </source>
</evidence>
<reference evidence="2 3" key="1">
    <citation type="submission" date="2014-02" db="EMBL/GenBank/DDBJ databases">
        <title>The genome sequence of Colletotrichum salicis CBS 607.94.</title>
        <authorList>
            <person name="Baroncelli R."/>
            <person name="Thon M.R."/>
        </authorList>
    </citation>
    <scope>NUCLEOTIDE SEQUENCE [LARGE SCALE GENOMIC DNA]</scope>
    <source>
        <strain evidence="2 3">CBS 607.94</strain>
    </source>
</reference>
<dbReference type="OrthoDB" id="4850545at2759"/>
<organism evidence="2 3">
    <name type="scientific">Colletotrichum salicis</name>
    <dbReference type="NCBI Taxonomy" id="1209931"/>
    <lineage>
        <taxon>Eukaryota</taxon>
        <taxon>Fungi</taxon>
        <taxon>Dikarya</taxon>
        <taxon>Ascomycota</taxon>
        <taxon>Pezizomycotina</taxon>
        <taxon>Sordariomycetes</taxon>
        <taxon>Hypocreomycetidae</taxon>
        <taxon>Glomerellales</taxon>
        <taxon>Glomerellaceae</taxon>
        <taxon>Colletotrichum</taxon>
        <taxon>Colletotrichum acutatum species complex</taxon>
    </lineage>
</organism>
<dbReference type="AlphaFoldDB" id="A0A135T0A6"/>